<dbReference type="PANTHER" id="PTHR36726">
    <property type="entry name" value="CLAVATA3/ESR (CLE)-RELATED PROTEIN 45"/>
    <property type="match status" value="1"/>
</dbReference>
<dbReference type="AlphaFoldDB" id="A0AAE1SV49"/>
<proteinExistence type="predicted"/>
<feature type="chain" id="PRO_5042045328" evidence="2">
    <location>
        <begin position="28"/>
        <end position="96"/>
    </location>
</feature>
<dbReference type="Proteomes" id="UP001291623">
    <property type="component" value="Unassembled WGS sequence"/>
</dbReference>
<gene>
    <name evidence="3" type="ORF">RND71_002976</name>
</gene>
<dbReference type="InterPro" id="IPR038821">
    <property type="entry name" value="CLE45-like"/>
</dbReference>
<sequence>MVFISNKPFVLLICIGLLVVLPEKVSSLTRSDFSLKWSTQQQNEQMMLKTRRMLNGLVKNELNNGIKSAPVSENFDPNGSSKRRVRKGSNPIHNRS</sequence>
<evidence type="ECO:0000313" key="3">
    <source>
        <dbReference type="EMBL" id="KAK4376680.1"/>
    </source>
</evidence>
<dbReference type="PANTHER" id="PTHR36726:SF4">
    <property type="entry name" value="CLAVATA3_ESR (CLE)-RELATED PROTEIN 45"/>
    <property type="match status" value="1"/>
</dbReference>
<keyword evidence="2" id="KW-0732">Signal</keyword>
<evidence type="ECO:0000256" key="1">
    <source>
        <dbReference type="SAM" id="MobiDB-lite"/>
    </source>
</evidence>
<accession>A0AAE1SV49</accession>
<comment type="caution">
    <text evidence="3">The sequence shown here is derived from an EMBL/GenBank/DDBJ whole genome shotgun (WGS) entry which is preliminary data.</text>
</comment>
<organism evidence="3 4">
    <name type="scientific">Anisodus tanguticus</name>
    <dbReference type="NCBI Taxonomy" id="243964"/>
    <lineage>
        <taxon>Eukaryota</taxon>
        <taxon>Viridiplantae</taxon>
        <taxon>Streptophyta</taxon>
        <taxon>Embryophyta</taxon>
        <taxon>Tracheophyta</taxon>
        <taxon>Spermatophyta</taxon>
        <taxon>Magnoliopsida</taxon>
        <taxon>eudicotyledons</taxon>
        <taxon>Gunneridae</taxon>
        <taxon>Pentapetalae</taxon>
        <taxon>asterids</taxon>
        <taxon>lamiids</taxon>
        <taxon>Solanales</taxon>
        <taxon>Solanaceae</taxon>
        <taxon>Solanoideae</taxon>
        <taxon>Hyoscyameae</taxon>
        <taxon>Anisodus</taxon>
    </lineage>
</organism>
<evidence type="ECO:0000256" key="2">
    <source>
        <dbReference type="SAM" id="SignalP"/>
    </source>
</evidence>
<protein>
    <submittedName>
        <fullName evidence="3">Uncharacterized protein</fullName>
    </submittedName>
</protein>
<dbReference type="EMBL" id="JAVYJV010000002">
    <property type="protein sequence ID" value="KAK4376680.1"/>
    <property type="molecule type" value="Genomic_DNA"/>
</dbReference>
<feature type="region of interest" description="Disordered" evidence="1">
    <location>
        <begin position="65"/>
        <end position="96"/>
    </location>
</feature>
<reference evidence="3" key="1">
    <citation type="submission" date="2023-12" db="EMBL/GenBank/DDBJ databases">
        <title>Genome assembly of Anisodus tanguticus.</title>
        <authorList>
            <person name="Wang Y.-J."/>
        </authorList>
    </citation>
    <scope>NUCLEOTIDE SEQUENCE</scope>
    <source>
        <strain evidence="3">KB-2021</strain>
        <tissue evidence="3">Leaf</tissue>
    </source>
</reference>
<keyword evidence="4" id="KW-1185">Reference proteome</keyword>
<feature type="signal peptide" evidence="2">
    <location>
        <begin position="1"/>
        <end position="27"/>
    </location>
</feature>
<name>A0AAE1SV49_9SOLA</name>
<evidence type="ECO:0000313" key="4">
    <source>
        <dbReference type="Proteomes" id="UP001291623"/>
    </source>
</evidence>